<sequence length="109" mass="11610">MSLDSKPKQGQTISQKPVGPPEIKLTNLPLKTMKSDVHPLIDASFKVTKLALAKGKGIVYVGFESAQEAQRAVKPVSGKKVLGRAVRAEMNDASKSKGYATGIVYIATV</sequence>
<dbReference type="InterPro" id="IPR035979">
    <property type="entry name" value="RBD_domain_sf"/>
</dbReference>
<evidence type="ECO:0000256" key="1">
    <source>
        <dbReference type="PROSITE-ProRule" id="PRU00176"/>
    </source>
</evidence>
<evidence type="ECO:0000313" key="5">
    <source>
        <dbReference type="Proteomes" id="UP000799770"/>
    </source>
</evidence>
<dbReference type="EMBL" id="ML977323">
    <property type="protein sequence ID" value="KAF2115348.1"/>
    <property type="molecule type" value="Genomic_DNA"/>
</dbReference>
<keyword evidence="1" id="KW-0694">RNA-binding</keyword>
<organism evidence="4 5">
    <name type="scientific">Lophiotrema nucula</name>
    <dbReference type="NCBI Taxonomy" id="690887"/>
    <lineage>
        <taxon>Eukaryota</taxon>
        <taxon>Fungi</taxon>
        <taxon>Dikarya</taxon>
        <taxon>Ascomycota</taxon>
        <taxon>Pezizomycotina</taxon>
        <taxon>Dothideomycetes</taxon>
        <taxon>Pleosporomycetidae</taxon>
        <taxon>Pleosporales</taxon>
        <taxon>Lophiotremataceae</taxon>
        <taxon>Lophiotrema</taxon>
    </lineage>
</organism>
<reference evidence="4" key="1">
    <citation type="journal article" date="2020" name="Stud. Mycol.">
        <title>101 Dothideomycetes genomes: a test case for predicting lifestyles and emergence of pathogens.</title>
        <authorList>
            <person name="Haridas S."/>
            <person name="Albert R."/>
            <person name="Binder M."/>
            <person name="Bloem J."/>
            <person name="Labutti K."/>
            <person name="Salamov A."/>
            <person name="Andreopoulos B."/>
            <person name="Baker S."/>
            <person name="Barry K."/>
            <person name="Bills G."/>
            <person name="Bluhm B."/>
            <person name="Cannon C."/>
            <person name="Castanera R."/>
            <person name="Culley D."/>
            <person name="Daum C."/>
            <person name="Ezra D."/>
            <person name="Gonzalez J."/>
            <person name="Henrissat B."/>
            <person name="Kuo A."/>
            <person name="Liang C."/>
            <person name="Lipzen A."/>
            <person name="Lutzoni F."/>
            <person name="Magnuson J."/>
            <person name="Mondo S."/>
            <person name="Nolan M."/>
            <person name="Ohm R."/>
            <person name="Pangilinan J."/>
            <person name="Park H.-J."/>
            <person name="Ramirez L."/>
            <person name="Alfaro M."/>
            <person name="Sun H."/>
            <person name="Tritt A."/>
            <person name="Yoshinaga Y."/>
            <person name="Zwiers L.-H."/>
            <person name="Turgeon B."/>
            <person name="Goodwin S."/>
            <person name="Spatafora J."/>
            <person name="Crous P."/>
            <person name="Grigoriev I."/>
        </authorList>
    </citation>
    <scope>NUCLEOTIDE SEQUENCE</scope>
    <source>
        <strain evidence="4">CBS 627.86</strain>
    </source>
</reference>
<dbReference type="GO" id="GO:0003723">
    <property type="term" value="F:RNA binding"/>
    <property type="evidence" value="ECO:0007669"/>
    <property type="project" value="UniProtKB-UniRule"/>
</dbReference>
<dbReference type="CDD" id="cd00590">
    <property type="entry name" value="RRM_SF"/>
    <property type="match status" value="1"/>
</dbReference>
<dbReference type="PROSITE" id="PS50102">
    <property type="entry name" value="RRM"/>
    <property type="match status" value="1"/>
</dbReference>
<evidence type="ECO:0000256" key="2">
    <source>
        <dbReference type="SAM" id="MobiDB-lite"/>
    </source>
</evidence>
<dbReference type="Proteomes" id="UP000799770">
    <property type="component" value="Unassembled WGS sequence"/>
</dbReference>
<protein>
    <recommendedName>
        <fullName evidence="3">RRM domain-containing protein</fullName>
    </recommendedName>
</protein>
<dbReference type="InterPro" id="IPR012677">
    <property type="entry name" value="Nucleotide-bd_a/b_plait_sf"/>
</dbReference>
<dbReference type="OrthoDB" id="439808at2759"/>
<dbReference type="AlphaFoldDB" id="A0A6A5ZAC9"/>
<accession>A0A6A5ZAC9</accession>
<evidence type="ECO:0000259" key="3">
    <source>
        <dbReference type="PROSITE" id="PS50102"/>
    </source>
</evidence>
<name>A0A6A5ZAC9_9PLEO</name>
<feature type="domain" description="RRM" evidence="3">
    <location>
        <begin position="21"/>
        <end position="93"/>
    </location>
</feature>
<evidence type="ECO:0000313" key="4">
    <source>
        <dbReference type="EMBL" id="KAF2115348.1"/>
    </source>
</evidence>
<proteinExistence type="predicted"/>
<dbReference type="Gene3D" id="3.30.70.330">
    <property type="match status" value="1"/>
</dbReference>
<gene>
    <name evidence="4" type="ORF">BDV96DRAFT_575323</name>
</gene>
<dbReference type="SUPFAM" id="SSF54928">
    <property type="entry name" value="RNA-binding domain, RBD"/>
    <property type="match status" value="1"/>
</dbReference>
<feature type="region of interest" description="Disordered" evidence="2">
    <location>
        <begin position="1"/>
        <end position="25"/>
    </location>
</feature>
<dbReference type="InterPro" id="IPR000504">
    <property type="entry name" value="RRM_dom"/>
</dbReference>
<keyword evidence="5" id="KW-1185">Reference proteome</keyword>